<protein>
    <recommendedName>
        <fullName evidence="1">Adaptor protein ClpS core domain-containing protein</fullName>
    </recommendedName>
</protein>
<dbReference type="EMBL" id="BAABIQ010000005">
    <property type="protein sequence ID" value="GAA4783253.1"/>
    <property type="molecule type" value="Genomic_DNA"/>
</dbReference>
<evidence type="ECO:0000313" key="3">
    <source>
        <dbReference type="Proteomes" id="UP001501411"/>
    </source>
</evidence>
<comment type="caution">
    <text evidence="2">The sequence shown here is derived from an EMBL/GenBank/DDBJ whole genome shotgun (WGS) entry which is preliminary data.</text>
</comment>
<evidence type="ECO:0000259" key="1">
    <source>
        <dbReference type="Pfam" id="PF02617"/>
    </source>
</evidence>
<accession>A0ABP9ALN6</accession>
<dbReference type="Proteomes" id="UP001501411">
    <property type="component" value="Unassembled WGS sequence"/>
</dbReference>
<gene>
    <name evidence="2" type="ORF">GCM10023231_08630</name>
</gene>
<dbReference type="InterPro" id="IPR003769">
    <property type="entry name" value="ClpS_core"/>
</dbReference>
<dbReference type="Gene3D" id="3.30.1390.10">
    <property type="match status" value="1"/>
</dbReference>
<proteinExistence type="predicted"/>
<dbReference type="Pfam" id="PF02617">
    <property type="entry name" value="ClpS"/>
    <property type="match status" value="1"/>
</dbReference>
<organism evidence="2 3">
    <name type="scientific">Olivibacter ginsenosidimutans</name>
    <dbReference type="NCBI Taxonomy" id="1176537"/>
    <lineage>
        <taxon>Bacteria</taxon>
        <taxon>Pseudomonadati</taxon>
        <taxon>Bacteroidota</taxon>
        <taxon>Sphingobacteriia</taxon>
        <taxon>Sphingobacteriales</taxon>
        <taxon>Sphingobacteriaceae</taxon>
        <taxon>Olivibacter</taxon>
    </lineage>
</organism>
<sequence length="117" mass="13602">MQASLSSFVLLNHTIENSVMKRMMADTQVQEETFTLEEILAVTKAYHRLILWNDEVNTFDHVIHCLMKYLDYSESQAEKIAWKVHTEGKCTVLEGTYTEVDVYRKILKEEGLTVSIE</sequence>
<reference evidence="3" key="1">
    <citation type="journal article" date="2019" name="Int. J. Syst. Evol. Microbiol.">
        <title>The Global Catalogue of Microorganisms (GCM) 10K type strain sequencing project: providing services to taxonomists for standard genome sequencing and annotation.</title>
        <authorList>
            <consortium name="The Broad Institute Genomics Platform"/>
            <consortium name="The Broad Institute Genome Sequencing Center for Infectious Disease"/>
            <person name="Wu L."/>
            <person name="Ma J."/>
        </authorList>
    </citation>
    <scope>NUCLEOTIDE SEQUENCE [LARGE SCALE GENOMIC DNA]</scope>
    <source>
        <strain evidence="3">JCM 18200</strain>
    </source>
</reference>
<dbReference type="SUPFAM" id="SSF54736">
    <property type="entry name" value="ClpS-like"/>
    <property type="match status" value="1"/>
</dbReference>
<name>A0ABP9ALN6_9SPHI</name>
<evidence type="ECO:0000313" key="2">
    <source>
        <dbReference type="EMBL" id="GAA4783253.1"/>
    </source>
</evidence>
<keyword evidence="3" id="KW-1185">Reference proteome</keyword>
<dbReference type="InterPro" id="IPR014719">
    <property type="entry name" value="Ribosomal_bL12_C/ClpS-like"/>
</dbReference>
<feature type="domain" description="Adaptor protein ClpS core" evidence="1">
    <location>
        <begin position="47"/>
        <end position="110"/>
    </location>
</feature>